<feature type="compositionally biased region" description="Low complexity" evidence="6">
    <location>
        <begin position="285"/>
        <end position="303"/>
    </location>
</feature>
<evidence type="ECO:0000256" key="5">
    <source>
        <dbReference type="ARBA" id="ARBA00023136"/>
    </source>
</evidence>
<evidence type="ECO:0000313" key="8">
    <source>
        <dbReference type="EMBL" id="MBB6626515.1"/>
    </source>
</evidence>
<dbReference type="InterPro" id="IPR018511">
    <property type="entry name" value="Hemolysin-typ_Ca-bd_CS"/>
</dbReference>
<dbReference type="PRINTS" id="PR00313">
    <property type="entry name" value="CABNDNGRPT"/>
</dbReference>
<feature type="compositionally biased region" description="Basic and acidic residues" evidence="6">
    <location>
        <begin position="452"/>
        <end position="461"/>
    </location>
</feature>
<evidence type="ECO:0000313" key="9">
    <source>
        <dbReference type="Proteomes" id="UP000523955"/>
    </source>
</evidence>
<dbReference type="SUPFAM" id="SSF51120">
    <property type="entry name" value="beta-Roll"/>
    <property type="match status" value="2"/>
</dbReference>
<accession>A0A7X0RE32</accession>
<proteinExistence type="predicted"/>
<evidence type="ECO:0000256" key="3">
    <source>
        <dbReference type="ARBA" id="ARBA00022737"/>
    </source>
</evidence>
<comment type="caution">
    <text evidence="8">The sequence shown here is derived from an EMBL/GenBank/DDBJ whole genome shotgun (WGS) entry which is preliminary data.</text>
</comment>
<dbReference type="InterPro" id="IPR001343">
    <property type="entry name" value="Hemolysn_Ca-bd"/>
</dbReference>
<protein>
    <recommendedName>
        <fullName evidence="10">Hemolysin-type calcium-binding repeat-containing protein</fullName>
    </recommendedName>
</protein>
<evidence type="ECO:0000256" key="4">
    <source>
        <dbReference type="ARBA" id="ARBA00023026"/>
    </source>
</evidence>
<sequence>MRLATSLTTALATAVLGTPVAVGLSSPAAAVGDNVCALTAPHHLQVTLPRRVDVTIDRDHGRVRVSDHTCSADGHPVRVADLAALAVRVVRSPEVTGETVRLPDVVAWRSDQAAATSGRVRVRVDLGRTDYRHDDRTTHKFDRVVVGGTPRADAWHVVQDDRGSSVSFDESADREVAVGGAILRLATGDGDDTVDLDAGDGGYPTDNQPAEVSTGRGADVVHTASVELHRADLGAGPDVVEITERDGKGAGDAFVRPGYGDDAVTVTSPARVGIDAERTSDGRDTLTLPPLPDGYDPTTTTDPVQVSWSYRRRTTPVSVTTDGVADDGAPGEGDDVPTRTISVSGGHADDTIDTRRSTAAGPQSYHSIFGNGGADDITTSPWLDAVQAGAGDDHVTVVGTAAQTSLDGADTVYADAGADVVVGSAAAESVDGGPGDDLVQGHGGDDSLTGGRGDDVLHGGDGDDQLGDSTSYNPPGSTRGDLDVAFGGAGDDYFGYPTTDHDRLTVVGGAGDDLFSVRNGLRDRVRGGAGDDEAYADAQDVLRSIETRH</sequence>
<keyword evidence="5" id="KW-0472">Membrane</keyword>
<evidence type="ECO:0008006" key="10">
    <source>
        <dbReference type="Google" id="ProtNLM"/>
    </source>
</evidence>
<dbReference type="RefSeq" id="WP_185251782.1">
    <property type="nucleotide sequence ID" value="NZ_JACKXE010000001.1"/>
</dbReference>
<name>A0A7X0RE32_9ACTN</name>
<keyword evidence="4" id="KW-0843">Virulence</keyword>
<evidence type="ECO:0000256" key="2">
    <source>
        <dbReference type="ARBA" id="ARBA00022656"/>
    </source>
</evidence>
<dbReference type="PROSITE" id="PS00330">
    <property type="entry name" value="HEMOLYSIN_CALCIUM"/>
    <property type="match status" value="1"/>
</dbReference>
<dbReference type="Gene3D" id="2.160.20.160">
    <property type="match status" value="1"/>
</dbReference>
<feature type="signal peptide" evidence="7">
    <location>
        <begin position="1"/>
        <end position="30"/>
    </location>
</feature>
<dbReference type="EMBL" id="JACKXE010000001">
    <property type="protein sequence ID" value="MBB6626515.1"/>
    <property type="molecule type" value="Genomic_DNA"/>
</dbReference>
<feature type="region of interest" description="Disordered" evidence="6">
    <location>
        <begin position="319"/>
        <end position="351"/>
    </location>
</feature>
<feature type="region of interest" description="Disordered" evidence="6">
    <location>
        <begin position="280"/>
        <end position="303"/>
    </location>
</feature>
<dbReference type="AlphaFoldDB" id="A0A7X0RE32"/>
<feature type="region of interest" description="Disordered" evidence="6">
    <location>
        <begin position="427"/>
        <end position="484"/>
    </location>
</feature>
<feature type="chain" id="PRO_5030744091" description="Hemolysin-type calcium-binding repeat-containing protein" evidence="7">
    <location>
        <begin position="31"/>
        <end position="549"/>
    </location>
</feature>
<dbReference type="GO" id="GO:0005509">
    <property type="term" value="F:calcium ion binding"/>
    <property type="evidence" value="ECO:0007669"/>
    <property type="project" value="InterPro"/>
</dbReference>
<keyword evidence="7" id="KW-0732">Signal</keyword>
<evidence type="ECO:0000256" key="6">
    <source>
        <dbReference type="SAM" id="MobiDB-lite"/>
    </source>
</evidence>
<dbReference type="PRINTS" id="PR01488">
    <property type="entry name" value="RTXTOXINA"/>
</dbReference>
<gene>
    <name evidence="8" type="ORF">H5V45_04175</name>
</gene>
<keyword evidence="2" id="KW-0800">Toxin</keyword>
<dbReference type="Proteomes" id="UP000523955">
    <property type="component" value="Unassembled WGS sequence"/>
</dbReference>
<organism evidence="8 9">
    <name type="scientific">Nocardioides luti</name>
    <dbReference type="NCBI Taxonomy" id="2761101"/>
    <lineage>
        <taxon>Bacteria</taxon>
        <taxon>Bacillati</taxon>
        <taxon>Actinomycetota</taxon>
        <taxon>Actinomycetes</taxon>
        <taxon>Propionibacteriales</taxon>
        <taxon>Nocardioidaceae</taxon>
        <taxon>Nocardioides</taxon>
    </lineage>
</organism>
<dbReference type="Gene3D" id="2.150.10.10">
    <property type="entry name" value="Serralysin-like metalloprotease, C-terminal"/>
    <property type="match status" value="1"/>
</dbReference>
<dbReference type="GO" id="GO:0005576">
    <property type="term" value="C:extracellular region"/>
    <property type="evidence" value="ECO:0007669"/>
    <property type="project" value="InterPro"/>
</dbReference>
<comment type="subcellular location">
    <subcellularLocation>
        <location evidence="1">Membrane</location>
    </subcellularLocation>
</comment>
<keyword evidence="9" id="KW-1185">Reference proteome</keyword>
<dbReference type="Pfam" id="PF00353">
    <property type="entry name" value="HemolysinCabind"/>
    <property type="match status" value="3"/>
</dbReference>
<reference evidence="8 9" key="1">
    <citation type="submission" date="2020-08" db="EMBL/GenBank/DDBJ databases">
        <authorList>
            <person name="Seo M.-J."/>
        </authorList>
    </citation>
    <scope>NUCLEOTIDE SEQUENCE [LARGE SCALE GENOMIC DNA]</scope>
    <source>
        <strain evidence="8 9">KIGAM211</strain>
    </source>
</reference>
<dbReference type="GO" id="GO:0090729">
    <property type="term" value="F:toxin activity"/>
    <property type="evidence" value="ECO:0007669"/>
    <property type="project" value="UniProtKB-KW"/>
</dbReference>
<dbReference type="InterPro" id="IPR011049">
    <property type="entry name" value="Serralysin-like_metalloprot_C"/>
</dbReference>
<evidence type="ECO:0000256" key="7">
    <source>
        <dbReference type="SAM" id="SignalP"/>
    </source>
</evidence>
<keyword evidence="3" id="KW-0677">Repeat</keyword>
<dbReference type="InterPro" id="IPR003995">
    <property type="entry name" value="RTX_toxin_determinant-A"/>
</dbReference>
<evidence type="ECO:0000256" key="1">
    <source>
        <dbReference type="ARBA" id="ARBA00004370"/>
    </source>
</evidence>
<dbReference type="GO" id="GO:0016020">
    <property type="term" value="C:membrane"/>
    <property type="evidence" value="ECO:0007669"/>
    <property type="project" value="UniProtKB-SubCell"/>
</dbReference>